<evidence type="ECO:0000256" key="1">
    <source>
        <dbReference type="SAM" id="Phobius"/>
    </source>
</evidence>
<gene>
    <name evidence="2" type="primary">MSV131</name>
</gene>
<dbReference type="EMBL" id="AF063866">
    <property type="protein sequence ID" value="AAC97793.1"/>
    <property type="molecule type" value="Genomic_DNA"/>
</dbReference>
<protein>
    <submittedName>
        <fullName evidence="2">Uncharacterized protein</fullName>
    </submittedName>
</protein>
<keyword evidence="1" id="KW-1133">Transmembrane helix</keyword>
<evidence type="ECO:0000313" key="3">
    <source>
        <dbReference type="Proteomes" id="UP000172353"/>
    </source>
</evidence>
<sequence>MIYNNILIIIISLITMLMLHLIIKITLHIILYTYIGGLIFDIIGLTLIFSKLIAIIITIFIMIDTFIIFLELEPINKISYIKFFI</sequence>
<reference evidence="2 3" key="1">
    <citation type="journal article" date="1999" name="J. Virol.">
        <title>The genome of Melanoplus sanguinipes entomopoxvirus.</title>
        <authorList>
            <person name="Afonso C.L."/>
            <person name="Tulman E.R."/>
            <person name="Lu Z."/>
            <person name="Oma E."/>
            <person name="Kutish G.F."/>
            <person name="Rock D.L."/>
        </authorList>
    </citation>
    <scope>NUCLEOTIDE SEQUENCE [LARGE SCALE GENOMIC DNA]</scope>
    <source>
        <strain evidence="2">Tucson</strain>
    </source>
</reference>
<name>Q9YVW1_MSEPV</name>
<proteinExistence type="predicted"/>
<organism evidence="2 3">
    <name type="scientific">Melanoplus sanguinipes entomopoxvirus</name>
    <name type="common">MsEPV</name>
    <dbReference type="NCBI Taxonomy" id="83191"/>
    <lineage>
        <taxon>Viruses</taxon>
        <taxon>Varidnaviria</taxon>
        <taxon>Bamfordvirae</taxon>
        <taxon>Nucleocytoviricota</taxon>
        <taxon>Pokkesviricetes</taxon>
        <taxon>Chitovirales</taxon>
        <taxon>Poxviridae</taxon>
        <taxon>Entomopoxvirinae</taxon>
        <taxon>Deltaentomopoxvirus</taxon>
        <taxon>Deltaentomopoxvirus msanguinipes</taxon>
    </lineage>
</organism>
<feature type="transmembrane region" description="Helical" evidence="1">
    <location>
        <begin position="55"/>
        <end position="72"/>
    </location>
</feature>
<feature type="transmembrane region" description="Helical" evidence="1">
    <location>
        <begin position="30"/>
        <end position="49"/>
    </location>
</feature>
<dbReference type="Proteomes" id="UP000172353">
    <property type="component" value="Segment"/>
</dbReference>
<dbReference type="RefSeq" id="NP_048202.1">
    <property type="nucleotide sequence ID" value="NC_001993.1"/>
</dbReference>
<dbReference type="GeneID" id="1449788"/>
<feature type="transmembrane region" description="Helical" evidence="1">
    <location>
        <begin position="6"/>
        <end position="23"/>
    </location>
</feature>
<dbReference type="PIR" id="T28292">
    <property type="entry name" value="T28292"/>
</dbReference>
<accession>Q9YVW1</accession>
<keyword evidence="3" id="KW-1185">Reference proteome</keyword>
<dbReference type="KEGG" id="vg:1449788"/>
<evidence type="ECO:0000313" key="2">
    <source>
        <dbReference type="EMBL" id="AAC97793.1"/>
    </source>
</evidence>
<keyword evidence="1" id="KW-0472">Membrane</keyword>
<organismHost>
    <name type="scientific">Melanoplus sanguinipes</name>
    <name type="common">Migratory grasshopper</name>
    <dbReference type="NCBI Taxonomy" id="65742"/>
</organismHost>
<keyword evidence="1" id="KW-0812">Transmembrane</keyword>